<comment type="caution">
    <text evidence="1">The sequence shown here is derived from an EMBL/GenBank/DDBJ whole genome shotgun (WGS) entry which is preliminary data.</text>
</comment>
<dbReference type="EMBL" id="JAHFVK010000002">
    <property type="protein sequence ID" value="MBT2135083.1"/>
    <property type="molecule type" value="Genomic_DNA"/>
</dbReference>
<evidence type="ECO:0000313" key="2">
    <source>
        <dbReference type="Proteomes" id="UP000811255"/>
    </source>
</evidence>
<protein>
    <submittedName>
        <fullName evidence="1">Uncharacterized protein</fullName>
    </submittedName>
</protein>
<dbReference type="RefSeq" id="WP_214536674.1">
    <property type="nucleotide sequence ID" value="NZ_JAHFVK010000002.1"/>
</dbReference>
<reference evidence="1 2" key="1">
    <citation type="submission" date="2021-05" db="EMBL/GenBank/DDBJ databases">
        <title>Croceibacterium sp. LX-88 genome sequence.</title>
        <authorList>
            <person name="Luo X."/>
        </authorList>
    </citation>
    <scope>NUCLEOTIDE SEQUENCE [LARGE SCALE GENOMIC DNA]</scope>
    <source>
        <strain evidence="1 2">LX-88</strain>
    </source>
</reference>
<evidence type="ECO:0000313" key="1">
    <source>
        <dbReference type="EMBL" id="MBT2135083.1"/>
    </source>
</evidence>
<accession>A0ABS5W5P6</accession>
<sequence>MATTPPDDGLPEYYLIKVNHKGDVHYVFAEIAASFNAKALGGNARLLDDLWESRRAVDRDMKTIPEAATLPEPGDYTQEWTYFSTKRQSGKKTQSG</sequence>
<name>A0ABS5W5P6_9SPHN</name>
<keyword evidence="2" id="KW-1185">Reference proteome</keyword>
<gene>
    <name evidence="1" type="ORF">KK137_12160</name>
</gene>
<proteinExistence type="predicted"/>
<organism evidence="1 2">
    <name type="scientific">Croceibacterium selenioxidans</name>
    <dbReference type="NCBI Taxonomy" id="2838833"/>
    <lineage>
        <taxon>Bacteria</taxon>
        <taxon>Pseudomonadati</taxon>
        <taxon>Pseudomonadota</taxon>
        <taxon>Alphaproteobacteria</taxon>
        <taxon>Sphingomonadales</taxon>
        <taxon>Erythrobacteraceae</taxon>
        <taxon>Croceibacterium</taxon>
    </lineage>
</organism>
<dbReference type="Proteomes" id="UP000811255">
    <property type="component" value="Unassembled WGS sequence"/>
</dbReference>